<dbReference type="GO" id="GO:0016020">
    <property type="term" value="C:membrane"/>
    <property type="evidence" value="ECO:0007669"/>
    <property type="project" value="UniProtKB-SubCell"/>
</dbReference>
<keyword evidence="4 6" id="KW-1133">Transmembrane helix</keyword>
<name>A0A4Q7PED6_9BACT</name>
<dbReference type="PANTHER" id="PTHR32322">
    <property type="entry name" value="INNER MEMBRANE TRANSPORTER"/>
    <property type="match status" value="1"/>
</dbReference>
<organism evidence="8 9">
    <name type="scientific">Cecembia calidifontis</name>
    <dbReference type="NCBI Taxonomy" id="1187080"/>
    <lineage>
        <taxon>Bacteria</taxon>
        <taxon>Pseudomonadati</taxon>
        <taxon>Bacteroidota</taxon>
        <taxon>Cytophagia</taxon>
        <taxon>Cytophagales</taxon>
        <taxon>Cyclobacteriaceae</taxon>
        <taxon>Cecembia</taxon>
    </lineage>
</organism>
<feature type="transmembrane region" description="Helical" evidence="6">
    <location>
        <begin position="45"/>
        <end position="62"/>
    </location>
</feature>
<evidence type="ECO:0000256" key="1">
    <source>
        <dbReference type="ARBA" id="ARBA00004141"/>
    </source>
</evidence>
<comment type="similarity">
    <text evidence="2">Belongs to the EamA transporter family.</text>
</comment>
<feature type="domain" description="EamA" evidence="7">
    <location>
        <begin position="11"/>
        <end position="150"/>
    </location>
</feature>
<dbReference type="AlphaFoldDB" id="A0A4Q7PED6"/>
<gene>
    <name evidence="8" type="ORF">BC751_4310</name>
</gene>
<dbReference type="Pfam" id="PF00892">
    <property type="entry name" value="EamA"/>
    <property type="match status" value="2"/>
</dbReference>
<dbReference type="InterPro" id="IPR000620">
    <property type="entry name" value="EamA_dom"/>
</dbReference>
<evidence type="ECO:0000313" key="9">
    <source>
        <dbReference type="Proteomes" id="UP000292209"/>
    </source>
</evidence>
<dbReference type="EMBL" id="SGXG01000001">
    <property type="protein sequence ID" value="RZS98645.1"/>
    <property type="molecule type" value="Genomic_DNA"/>
</dbReference>
<dbReference type="InterPro" id="IPR050638">
    <property type="entry name" value="AA-Vitamin_Transporters"/>
</dbReference>
<feature type="transmembrane region" description="Helical" evidence="6">
    <location>
        <begin position="82"/>
        <end position="99"/>
    </location>
</feature>
<feature type="transmembrane region" description="Helical" evidence="6">
    <location>
        <begin position="256"/>
        <end position="273"/>
    </location>
</feature>
<accession>A0A4Q7PED6</accession>
<evidence type="ECO:0000259" key="7">
    <source>
        <dbReference type="Pfam" id="PF00892"/>
    </source>
</evidence>
<feature type="transmembrane region" description="Helical" evidence="6">
    <location>
        <begin position="105"/>
        <end position="125"/>
    </location>
</feature>
<dbReference type="PANTHER" id="PTHR32322:SF2">
    <property type="entry name" value="EAMA DOMAIN-CONTAINING PROTEIN"/>
    <property type="match status" value="1"/>
</dbReference>
<sequence length="318" mass="35243">MSSATDRQIISGFIMALSAAIFWGISGTCAQFLFEQRNVDPAWLVSWRMLIAGLILVTFAIVRKNSDVWKIWRKPQDAVQVLLFGILGMVAVQFTYFYSISLSNAATATVLQYIGPVFVVAFYAVKNRRWPIFMEYLALILALTGTFLLVTHGTWDSLVISEAAVFWGILSAIALAFYTIQPVQLLRRYSAPTVTGWGMLIGGISFSIYTNPWESSGLWDLGTWAAFSYIILFGTVISFSIFLASLNFIGAQTASLLCSVEPLSAALTAVIWLNLQFTFMDWLGTFVIIITVVILTLAKKVKKSKLPITPVERPLSPS</sequence>
<keyword evidence="3 6" id="KW-0812">Transmembrane</keyword>
<feature type="transmembrane region" description="Helical" evidence="6">
    <location>
        <begin position="221"/>
        <end position="244"/>
    </location>
</feature>
<dbReference type="SUPFAM" id="SSF103481">
    <property type="entry name" value="Multidrug resistance efflux transporter EmrE"/>
    <property type="match status" value="2"/>
</dbReference>
<feature type="transmembrane region" description="Helical" evidence="6">
    <location>
        <begin position="279"/>
        <end position="298"/>
    </location>
</feature>
<evidence type="ECO:0000256" key="5">
    <source>
        <dbReference type="ARBA" id="ARBA00023136"/>
    </source>
</evidence>
<feature type="transmembrane region" description="Helical" evidence="6">
    <location>
        <begin position="189"/>
        <end position="209"/>
    </location>
</feature>
<feature type="transmembrane region" description="Helical" evidence="6">
    <location>
        <begin position="132"/>
        <end position="152"/>
    </location>
</feature>
<feature type="domain" description="EamA" evidence="7">
    <location>
        <begin position="164"/>
        <end position="296"/>
    </location>
</feature>
<dbReference type="RefSeq" id="WP_130277307.1">
    <property type="nucleotide sequence ID" value="NZ_SGXG01000001.1"/>
</dbReference>
<feature type="transmembrane region" description="Helical" evidence="6">
    <location>
        <begin position="158"/>
        <end position="177"/>
    </location>
</feature>
<dbReference type="OrthoDB" id="9810818at2"/>
<protein>
    <submittedName>
        <fullName evidence="8">Threonine/homoserine efflux transporter RhtA</fullName>
    </submittedName>
</protein>
<comment type="caution">
    <text evidence="8">The sequence shown here is derived from an EMBL/GenBank/DDBJ whole genome shotgun (WGS) entry which is preliminary data.</text>
</comment>
<feature type="transmembrane region" description="Helical" evidence="6">
    <location>
        <begin position="12"/>
        <end position="33"/>
    </location>
</feature>
<dbReference type="InterPro" id="IPR037185">
    <property type="entry name" value="EmrE-like"/>
</dbReference>
<reference evidence="8 9" key="1">
    <citation type="submission" date="2019-02" db="EMBL/GenBank/DDBJ databases">
        <title>Genomic Encyclopedia of Archaeal and Bacterial Type Strains, Phase II (KMG-II): from individual species to whole genera.</title>
        <authorList>
            <person name="Goeker M."/>
        </authorList>
    </citation>
    <scope>NUCLEOTIDE SEQUENCE [LARGE SCALE GENOMIC DNA]</scope>
    <source>
        <strain evidence="8 9">DSM 21411</strain>
    </source>
</reference>
<keyword evidence="5 6" id="KW-0472">Membrane</keyword>
<keyword evidence="9" id="KW-1185">Reference proteome</keyword>
<evidence type="ECO:0000256" key="3">
    <source>
        <dbReference type="ARBA" id="ARBA00022692"/>
    </source>
</evidence>
<evidence type="ECO:0000256" key="6">
    <source>
        <dbReference type="SAM" id="Phobius"/>
    </source>
</evidence>
<evidence type="ECO:0000256" key="2">
    <source>
        <dbReference type="ARBA" id="ARBA00007362"/>
    </source>
</evidence>
<comment type="subcellular location">
    <subcellularLocation>
        <location evidence="1">Membrane</location>
        <topology evidence="1">Multi-pass membrane protein</topology>
    </subcellularLocation>
</comment>
<dbReference type="Proteomes" id="UP000292209">
    <property type="component" value="Unassembled WGS sequence"/>
</dbReference>
<evidence type="ECO:0000256" key="4">
    <source>
        <dbReference type="ARBA" id="ARBA00022989"/>
    </source>
</evidence>
<evidence type="ECO:0000313" key="8">
    <source>
        <dbReference type="EMBL" id="RZS98645.1"/>
    </source>
</evidence>
<proteinExistence type="inferred from homology"/>